<dbReference type="GO" id="GO:0030688">
    <property type="term" value="C:preribosome, small subunit precursor"/>
    <property type="evidence" value="ECO:0007669"/>
    <property type="project" value="TreeGrafter"/>
</dbReference>
<dbReference type="InterPro" id="IPR039907">
    <property type="entry name" value="NOB1"/>
</dbReference>
<evidence type="ECO:0000256" key="5">
    <source>
        <dbReference type="ARBA" id="ARBA00022833"/>
    </source>
</evidence>
<dbReference type="Gene3D" id="6.20.210.10">
    <property type="entry name" value="Nin one binding (NOB1), Zn-ribbon-like"/>
    <property type="match status" value="1"/>
</dbReference>
<feature type="compositionally biased region" description="Low complexity" evidence="9">
    <location>
        <begin position="125"/>
        <end position="134"/>
    </location>
</feature>
<feature type="domain" description="PIN" evidence="10">
    <location>
        <begin position="5"/>
        <end position="108"/>
    </location>
</feature>
<keyword evidence="3 7" id="KW-0479">Metal-binding</keyword>
<proteinExistence type="inferred from homology"/>
<dbReference type="VEuPathDB" id="FungiDB:TRICI_002041"/>
<feature type="binding site" evidence="8">
    <location>
        <position position="335"/>
    </location>
    <ligand>
        <name>Zn(2+)</name>
        <dbReference type="ChEBI" id="CHEBI:29105"/>
    </ligand>
</feature>
<evidence type="ECO:0000313" key="11">
    <source>
        <dbReference type="EMBL" id="KAA8915831.1"/>
    </source>
</evidence>
<dbReference type="GO" id="GO:0004521">
    <property type="term" value="F:RNA endonuclease activity"/>
    <property type="evidence" value="ECO:0007669"/>
    <property type="project" value="UniProtKB-UniRule"/>
</dbReference>
<dbReference type="InterPro" id="IPR033411">
    <property type="entry name" value="Ribonuclease_PIN"/>
</dbReference>
<feature type="region of interest" description="Disordered" evidence="9">
    <location>
        <begin position="369"/>
        <end position="399"/>
    </location>
</feature>
<evidence type="ECO:0000256" key="9">
    <source>
        <dbReference type="SAM" id="MobiDB-lite"/>
    </source>
</evidence>
<evidence type="ECO:0000313" key="12">
    <source>
        <dbReference type="Proteomes" id="UP000761534"/>
    </source>
</evidence>
<sequence length="465" mass="52267">MASIKSLVLDAGPLLTQSYSDIQHLAENFYTTPSVHSEIRDERARQNLLLWGDRLVIRQPKPEYVKIVSEFAKKTGDYAALSSTDIQIIALCYEVECDLNNGDWRLRKHPGQKTINAHHGKPTQQDDNQSQPQQGESSPDQTNKEPVNEEAPSQPEPTKEKAPSQPEIREADPGGLGASLQDSTPPVEEMEKLNVNDEQDDEWCVVETKKKAPKKKKNNKKKPAPAMPAPAAENVEEDDSDIDDGDGEWISADNLQETMEKDGGDRLEETAKKKIKAAMSSGDFAMQNVALQIGLNLVNPTNGMYIKKVKNYMLRCHACFKLCALPKDGRPLQFCPKCGMDTLLRCTVTVSDSGKLQVHLKKNMQWSHRGDRYSLPTPQSRNARKKRHDDNPILLREDQPEYQKAVKHDMWKKRQNEKMLDQWIGSGSADNVGSPFAISGYNRDATRHTGVRVGRGRYVNSARKK</sequence>
<evidence type="ECO:0000256" key="7">
    <source>
        <dbReference type="PIRNR" id="PIRNR037125"/>
    </source>
</evidence>
<dbReference type="SMART" id="SM00670">
    <property type="entry name" value="PINc"/>
    <property type="match status" value="1"/>
</dbReference>
<feature type="compositionally biased region" description="Basic and acidic residues" evidence="9">
    <location>
        <begin position="157"/>
        <end position="172"/>
    </location>
</feature>
<dbReference type="FunFam" id="3.40.50.1010:FF:000020">
    <property type="entry name" value="20S-pre-rRNA D-site endonuclease NOB1"/>
    <property type="match status" value="1"/>
</dbReference>
<comment type="subcellular location">
    <subcellularLocation>
        <location evidence="7">Nucleus</location>
        <location evidence="7">Nucleolus</location>
    </subcellularLocation>
</comment>
<reference evidence="11" key="1">
    <citation type="journal article" date="2019" name="G3 (Bethesda)">
        <title>Genome Assemblies of Two Rare Opportunistic Yeast Pathogens: Diutina rugosa (syn. Candida rugosa) and Trichomonascus ciferrii (syn. Candida ciferrii).</title>
        <authorList>
            <person name="Mixao V."/>
            <person name="Saus E."/>
            <person name="Hansen A.P."/>
            <person name="Lass-Florl C."/>
            <person name="Gabaldon T."/>
        </authorList>
    </citation>
    <scope>NUCLEOTIDE SEQUENCE</scope>
    <source>
        <strain evidence="11">CBS 4856</strain>
    </source>
</reference>
<comment type="function">
    <text evidence="7">Required for the synthesis of 40S ribosome subunits. Has a role in processing 20S pre-rRNA into the mature 18S rRNA, where it is required for cleavage at the 3' end of the mature 18S rRNA (D-site). Accompanies the 20S pre-rRNA from the nucleus to the cytoplasm.</text>
</comment>
<feature type="region of interest" description="Disordered" evidence="9">
    <location>
        <begin position="113"/>
        <end position="184"/>
    </location>
</feature>
<evidence type="ECO:0000256" key="1">
    <source>
        <dbReference type="ARBA" id="ARBA00005858"/>
    </source>
</evidence>
<evidence type="ECO:0000256" key="8">
    <source>
        <dbReference type="PIRSR" id="PIRSR037125-1"/>
    </source>
</evidence>
<evidence type="ECO:0000256" key="6">
    <source>
        <dbReference type="ARBA" id="ARBA00023242"/>
    </source>
</evidence>
<feature type="compositionally biased region" description="Basic residues" evidence="9">
    <location>
        <begin position="211"/>
        <end position="223"/>
    </location>
</feature>
<keyword evidence="12" id="KW-1185">Reference proteome</keyword>
<keyword evidence="2" id="KW-0540">Nuclease</keyword>
<dbReference type="InterPro" id="IPR036283">
    <property type="entry name" value="NOB1_Zf-like_sf"/>
</dbReference>
<dbReference type="PANTHER" id="PTHR12814">
    <property type="entry name" value="RNA-BINDING PROTEIN NOB1"/>
    <property type="match status" value="1"/>
</dbReference>
<dbReference type="PIRSF" id="PIRSF037125">
    <property type="entry name" value="D-site_20S_pre-rRNA_nuclease"/>
    <property type="match status" value="1"/>
</dbReference>
<dbReference type="InterPro" id="IPR014881">
    <property type="entry name" value="NOB1_Zn-bd"/>
</dbReference>
<dbReference type="GO" id="GO:0030490">
    <property type="term" value="P:maturation of SSU-rRNA"/>
    <property type="evidence" value="ECO:0007669"/>
    <property type="project" value="TreeGrafter"/>
</dbReference>
<feature type="binding site" evidence="8">
    <location>
        <position position="319"/>
    </location>
    <ligand>
        <name>Zn(2+)</name>
        <dbReference type="ChEBI" id="CHEBI:29105"/>
    </ligand>
</feature>
<feature type="binding site" evidence="8">
    <location>
        <position position="338"/>
    </location>
    <ligand>
        <name>Zn(2+)</name>
        <dbReference type="ChEBI" id="CHEBI:29105"/>
    </ligand>
</feature>
<evidence type="ECO:0000256" key="4">
    <source>
        <dbReference type="ARBA" id="ARBA00022801"/>
    </source>
</evidence>
<dbReference type="CDD" id="cd09876">
    <property type="entry name" value="PIN_Nob1-like"/>
    <property type="match status" value="1"/>
</dbReference>
<dbReference type="InterPro" id="IPR002716">
    <property type="entry name" value="PIN_dom"/>
</dbReference>
<evidence type="ECO:0000259" key="10">
    <source>
        <dbReference type="SMART" id="SM00670"/>
    </source>
</evidence>
<dbReference type="GO" id="GO:0016787">
    <property type="term" value="F:hydrolase activity"/>
    <property type="evidence" value="ECO:0007669"/>
    <property type="project" value="UniProtKB-KW"/>
</dbReference>
<keyword evidence="6 7" id="KW-0539">Nucleus</keyword>
<organism evidence="11 12">
    <name type="scientific">Trichomonascus ciferrii</name>
    <dbReference type="NCBI Taxonomy" id="44093"/>
    <lineage>
        <taxon>Eukaryota</taxon>
        <taxon>Fungi</taxon>
        <taxon>Dikarya</taxon>
        <taxon>Ascomycota</taxon>
        <taxon>Saccharomycotina</taxon>
        <taxon>Dipodascomycetes</taxon>
        <taxon>Dipodascales</taxon>
        <taxon>Trichomonascaceae</taxon>
        <taxon>Trichomonascus</taxon>
        <taxon>Trichomonascus ciferrii complex</taxon>
    </lineage>
</organism>
<dbReference type="GO" id="GO:0005730">
    <property type="term" value="C:nucleolus"/>
    <property type="evidence" value="ECO:0007669"/>
    <property type="project" value="UniProtKB-SubCell"/>
</dbReference>
<dbReference type="PANTHER" id="PTHR12814:SF2">
    <property type="entry name" value="RNA-BINDING PROTEIN NOB1"/>
    <property type="match status" value="1"/>
</dbReference>
<protein>
    <recommendedName>
        <fullName evidence="7">20S-pre-rRNA D-site endonuclease NOB1</fullName>
    </recommendedName>
</protein>
<keyword evidence="5 7" id="KW-0862">Zinc</keyword>
<gene>
    <name evidence="11" type="ORF">TRICI_002041</name>
</gene>
<dbReference type="Gene3D" id="3.40.50.1010">
    <property type="entry name" value="5'-nuclease"/>
    <property type="match status" value="1"/>
</dbReference>
<accession>A0A642V7R8</accession>
<evidence type="ECO:0000256" key="2">
    <source>
        <dbReference type="ARBA" id="ARBA00022722"/>
    </source>
</evidence>
<feature type="compositionally biased region" description="Basic and acidic residues" evidence="9">
    <location>
        <begin position="388"/>
        <end position="399"/>
    </location>
</feature>
<feature type="binding site" evidence="8">
    <location>
        <position position="316"/>
    </location>
    <ligand>
        <name>Zn(2+)</name>
        <dbReference type="ChEBI" id="CHEBI:29105"/>
    </ligand>
</feature>
<comment type="similarity">
    <text evidence="1 7">Belongs to the NOB1 family.</text>
</comment>
<dbReference type="EMBL" id="SWFS01000138">
    <property type="protein sequence ID" value="KAA8915831.1"/>
    <property type="molecule type" value="Genomic_DNA"/>
</dbReference>
<dbReference type="AlphaFoldDB" id="A0A642V7R8"/>
<feature type="region of interest" description="Disordered" evidence="9">
    <location>
        <begin position="204"/>
        <end position="242"/>
    </location>
</feature>
<dbReference type="Proteomes" id="UP000761534">
    <property type="component" value="Unassembled WGS sequence"/>
</dbReference>
<keyword evidence="4" id="KW-0378">Hydrolase</keyword>
<dbReference type="OrthoDB" id="446759at2759"/>
<dbReference type="SUPFAM" id="SSF144206">
    <property type="entry name" value="NOB1 zinc finger-like"/>
    <property type="match status" value="1"/>
</dbReference>
<dbReference type="Pfam" id="PF17146">
    <property type="entry name" value="PIN_6"/>
    <property type="match status" value="1"/>
</dbReference>
<dbReference type="GO" id="GO:0046872">
    <property type="term" value="F:metal ion binding"/>
    <property type="evidence" value="ECO:0007669"/>
    <property type="project" value="UniProtKB-UniRule"/>
</dbReference>
<evidence type="ECO:0000256" key="3">
    <source>
        <dbReference type="ARBA" id="ARBA00022723"/>
    </source>
</evidence>
<dbReference type="GO" id="GO:0005737">
    <property type="term" value="C:cytoplasm"/>
    <property type="evidence" value="ECO:0007669"/>
    <property type="project" value="UniProtKB-ARBA"/>
</dbReference>
<comment type="caution">
    <text evidence="11">The sequence shown here is derived from an EMBL/GenBank/DDBJ whole genome shotgun (WGS) entry which is preliminary data.</text>
</comment>
<dbReference type="Pfam" id="PF08772">
    <property type="entry name" value="Zn_ribbon_NOB1"/>
    <property type="match status" value="1"/>
</dbReference>
<dbReference type="InterPro" id="IPR017117">
    <property type="entry name" value="Nob1_euk"/>
</dbReference>
<name>A0A642V7R8_9ASCO</name>